<dbReference type="RefSeq" id="WP_170928504.1">
    <property type="nucleotide sequence ID" value="NZ_FWWU01000006.1"/>
</dbReference>
<name>A0A1W1UQG6_9DEIO</name>
<dbReference type="SUPFAM" id="SSF109854">
    <property type="entry name" value="DinB/YfiT-like putative metalloenzymes"/>
    <property type="match status" value="1"/>
</dbReference>
<sequence>MTRPQPTEYASFYARYIDLVPEDDLLSAMRQQGAVTAEQILRFAGNPGVRYAPDKWSVKQVIGHMTDTERVFGQRALFFARNDTAELPPFEQDDWMAVSDFDACSLESLLAEFQAVRWSHELFLRHLTLPAWERRGTAGGNPFTVRALAYSMLGHERAHLQVLQERYR</sequence>
<reference evidence="2 3" key="1">
    <citation type="submission" date="2017-04" db="EMBL/GenBank/DDBJ databases">
        <authorList>
            <person name="Afonso C.L."/>
            <person name="Miller P.J."/>
            <person name="Scott M.A."/>
            <person name="Spackman E."/>
            <person name="Goraichik I."/>
            <person name="Dimitrov K.M."/>
            <person name="Suarez D.L."/>
            <person name="Swayne D.E."/>
        </authorList>
    </citation>
    <scope>NUCLEOTIDE SEQUENCE [LARGE SCALE GENOMIC DNA]</scope>
    <source>
        <strain evidence="2 3">KR-140</strain>
    </source>
</reference>
<dbReference type="Pfam" id="PF12867">
    <property type="entry name" value="DinB_2"/>
    <property type="match status" value="1"/>
</dbReference>
<protein>
    <submittedName>
        <fullName evidence="2">DinB superfamily protein</fullName>
    </submittedName>
</protein>
<evidence type="ECO:0000259" key="1">
    <source>
        <dbReference type="Pfam" id="PF12867"/>
    </source>
</evidence>
<organism evidence="2 3">
    <name type="scientific">Deinococcus hopiensis KR-140</name>
    <dbReference type="NCBI Taxonomy" id="695939"/>
    <lineage>
        <taxon>Bacteria</taxon>
        <taxon>Thermotogati</taxon>
        <taxon>Deinococcota</taxon>
        <taxon>Deinococci</taxon>
        <taxon>Deinococcales</taxon>
        <taxon>Deinococcaceae</taxon>
        <taxon>Deinococcus</taxon>
    </lineage>
</organism>
<dbReference type="EMBL" id="FWWU01000006">
    <property type="protein sequence ID" value="SMB82944.1"/>
    <property type="molecule type" value="Genomic_DNA"/>
</dbReference>
<evidence type="ECO:0000313" key="3">
    <source>
        <dbReference type="Proteomes" id="UP000192582"/>
    </source>
</evidence>
<gene>
    <name evidence="2" type="ORF">SAMN00790413_04202</name>
</gene>
<feature type="domain" description="DinB-like" evidence="1">
    <location>
        <begin position="49"/>
        <end position="162"/>
    </location>
</feature>
<dbReference type="Proteomes" id="UP000192582">
    <property type="component" value="Unassembled WGS sequence"/>
</dbReference>
<evidence type="ECO:0000313" key="2">
    <source>
        <dbReference type="EMBL" id="SMB82944.1"/>
    </source>
</evidence>
<accession>A0A1W1UQG6</accession>
<dbReference type="InterPro" id="IPR034660">
    <property type="entry name" value="DinB/YfiT-like"/>
</dbReference>
<dbReference type="STRING" id="695939.SAMN00790413_04202"/>
<proteinExistence type="predicted"/>
<keyword evidence="3" id="KW-1185">Reference proteome</keyword>
<dbReference type="AlphaFoldDB" id="A0A1W1UQG6"/>
<dbReference type="InterPro" id="IPR024775">
    <property type="entry name" value="DinB-like"/>
</dbReference>
<dbReference type="Gene3D" id="1.20.120.450">
    <property type="entry name" value="dinb family like domain"/>
    <property type="match status" value="1"/>
</dbReference>